<name>I7ACW8_ENCRO</name>
<dbReference type="OrthoDB" id="2193465at2759"/>
<sequence>MDILSEDGEGVFDERVRVRKRNVLSNITNKSGDISMAYKDGNGKDVKIDREKDIEDQDGFLSGTGPGNVIRGKVVFKDFTSEDGRNQDTGERKAESKENGSDSVVSRIQKEFEELKEMHRKALGARRKLIKTMEKEMSELKQRMEAKQKVEMENLKRQYDEKLREKQEAYKRICKEKILEYKRKLDEAYRVKVMELKERYGALRKKKS</sequence>
<evidence type="ECO:0000313" key="4">
    <source>
        <dbReference type="Proteomes" id="UP000010094"/>
    </source>
</evidence>
<organism evidence="3 4">
    <name type="scientific">Encephalitozoon romaleae (strain SJ-2008)</name>
    <name type="common">Microsporidian parasite</name>
    <dbReference type="NCBI Taxonomy" id="1178016"/>
    <lineage>
        <taxon>Eukaryota</taxon>
        <taxon>Fungi</taxon>
        <taxon>Fungi incertae sedis</taxon>
        <taxon>Microsporidia</taxon>
        <taxon>Unikaryonidae</taxon>
        <taxon>Encephalitozoon</taxon>
    </lineage>
</organism>
<dbReference type="EMBL" id="CP003518">
    <property type="protein sequence ID" value="AFN82435.1"/>
    <property type="molecule type" value="Genomic_DNA"/>
</dbReference>
<protein>
    <submittedName>
        <fullName evidence="3">Uncharacterized protein</fullName>
    </submittedName>
</protein>
<dbReference type="HOGENOM" id="CLU_1320880_0_0_1"/>
<evidence type="ECO:0000256" key="2">
    <source>
        <dbReference type="SAM" id="MobiDB-lite"/>
    </source>
</evidence>
<dbReference type="RefSeq" id="XP_009263932.1">
    <property type="nucleotide sequence ID" value="XM_009265657.1"/>
</dbReference>
<dbReference type="KEGG" id="ero:EROM_010910"/>
<keyword evidence="4" id="KW-1185">Reference proteome</keyword>
<dbReference type="VEuPathDB" id="MicrosporidiaDB:EROM_010910"/>
<dbReference type="GeneID" id="20520718"/>
<gene>
    <name evidence="3" type="ordered locus">EROM_010910</name>
</gene>
<proteinExistence type="predicted"/>
<keyword evidence="1" id="KW-0175">Coiled coil</keyword>
<evidence type="ECO:0000313" key="3">
    <source>
        <dbReference type="EMBL" id="AFN82435.1"/>
    </source>
</evidence>
<dbReference type="Proteomes" id="UP000010094">
    <property type="component" value="Chromosome I"/>
</dbReference>
<feature type="region of interest" description="Disordered" evidence="2">
    <location>
        <begin position="80"/>
        <end position="105"/>
    </location>
</feature>
<feature type="compositionally biased region" description="Basic and acidic residues" evidence="2">
    <location>
        <begin position="80"/>
        <end position="100"/>
    </location>
</feature>
<feature type="coiled-coil region" evidence="1">
    <location>
        <begin position="123"/>
        <end position="176"/>
    </location>
</feature>
<evidence type="ECO:0000256" key="1">
    <source>
        <dbReference type="SAM" id="Coils"/>
    </source>
</evidence>
<accession>I7ACW8</accession>
<dbReference type="AlphaFoldDB" id="I7ACW8"/>
<reference evidence="3 4" key="1">
    <citation type="journal article" date="2012" name="Proc. Natl. Acad. Sci. U.S.A.">
        <title>Gain and loss of multiple functionally related, horizontally transferred genes in the reduced genomes of two microsporidian parasites.</title>
        <authorList>
            <person name="Pombert J.-F."/>
            <person name="Selman M."/>
            <person name="Burki F."/>
            <person name="Bardell F.T."/>
            <person name="Farinelli L."/>
            <person name="Solter L.F."/>
            <person name="Whitman D.W."/>
            <person name="Weiss L.M."/>
            <person name="Corradi N."/>
            <person name="Keeling P.J."/>
        </authorList>
    </citation>
    <scope>NUCLEOTIDE SEQUENCE [LARGE SCALE GENOMIC DNA]</scope>
    <source>
        <strain evidence="3 4">SJ-2008</strain>
    </source>
</reference>